<dbReference type="SUPFAM" id="SSF54106">
    <property type="entry name" value="LysM domain"/>
    <property type="match status" value="1"/>
</dbReference>
<feature type="domain" description="LysM" evidence="3">
    <location>
        <begin position="28"/>
        <end position="72"/>
    </location>
</feature>
<dbReference type="InterPro" id="IPR036779">
    <property type="entry name" value="LysM_dom_sf"/>
</dbReference>
<dbReference type="CDD" id="cd00118">
    <property type="entry name" value="LysM"/>
    <property type="match status" value="1"/>
</dbReference>
<feature type="non-terminal residue" evidence="4">
    <location>
        <position position="123"/>
    </location>
</feature>
<dbReference type="AlphaFoldDB" id="A0A6J4P437"/>
<evidence type="ECO:0000256" key="1">
    <source>
        <dbReference type="SAM" id="MobiDB-lite"/>
    </source>
</evidence>
<name>A0A6J4P437_9ACTN</name>
<dbReference type="PROSITE" id="PS51782">
    <property type="entry name" value="LYSM"/>
    <property type="match status" value="1"/>
</dbReference>
<evidence type="ECO:0000256" key="2">
    <source>
        <dbReference type="SAM" id="SignalP"/>
    </source>
</evidence>
<feature type="signal peptide" evidence="2">
    <location>
        <begin position="1"/>
        <end position="21"/>
    </location>
</feature>
<dbReference type="Gene3D" id="3.10.350.10">
    <property type="entry name" value="LysM domain"/>
    <property type="match status" value="1"/>
</dbReference>
<accession>A0A6J4P437</accession>
<organism evidence="4">
    <name type="scientific">uncultured Quadrisphaera sp</name>
    <dbReference type="NCBI Taxonomy" id="904978"/>
    <lineage>
        <taxon>Bacteria</taxon>
        <taxon>Bacillati</taxon>
        <taxon>Actinomycetota</taxon>
        <taxon>Actinomycetes</taxon>
        <taxon>Kineosporiales</taxon>
        <taxon>Kineosporiaceae</taxon>
        <taxon>Quadrisphaera</taxon>
        <taxon>environmental samples</taxon>
    </lineage>
</organism>
<protein>
    <recommendedName>
        <fullName evidence="3">LysM domain-containing protein</fullName>
    </recommendedName>
</protein>
<dbReference type="Pfam" id="PF01476">
    <property type="entry name" value="LysM"/>
    <property type="match status" value="1"/>
</dbReference>
<evidence type="ECO:0000313" key="4">
    <source>
        <dbReference type="EMBL" id="CAA9405602.1"/>
    </source>
</evidence>
<feature type="region of interest" description="Disordered" evidence="1">
    <location>
        <begin position="68"/>
        <end position="123"/>
    </location>
</feature>
<evidence type="ECO:0000259" key="3">
    <source>
        <dbReference type="PROSITE" id="PS51782"/>
    </source>
</evidence>
<sequence>MVLSGALATAPVLAAAGTASAATDNGDGTVTVEGGDTVSAIARATGHSTQAVLDRNGLGWTTTIRPGQVIALPGDDQRAVAASRSDDRPAPPPAAPEAPSAPAPAPAAAPDTSVGAAALEVAR</sequence>
<proteinExistence type="predicted"/>
<gene>
    <name evidence="4" type="ORF">AVDCRST_MAG35-1136</name>
</gene>
<dbReference type="SMART" id="SM00257">
    <property type="entry name" value="LysM"/>
    <property type="match status" value="1"/>
</dbReference>
<dbReference type="EMBL" id="CADCUY010000232">
    <property type="protein sequence ID" value="CAA9405602.1"/>
    <property type="molecule type" value="Genomic_DNA"/>
</dbReference>
<keyword evidence="2" id="KW-0732">Signal</keyword>
<dbReference type="InterPro" id="IPR018392">
    <property type="entry name" value="LysM"/>
</dbReference>
<reference evidence="4" key="1">
    <citation type="submission" date="2020-02" db="EMBL/GenBank/DDBJ databases">
        <authorList>
            <person name="Meier V. D."/>
        </authorList>
    </citation>
    <scope>NUCLEOTIDE SEQUENCE</scope>
    <source>
        <strain evidence="4">AVDCRST_MAG35</strain>
    </source>
</reference>
<feature type="compositionally biased region" description="Pro residues" evidence="1">
    <location>
        <begin position="90"/>
        <end position="107"/>
    </location>
</feature>
<feature type="chain" id="PRO_5027023730" description="LysM domain-containing protein" evidence="2">
    <location>
        <begin position="22"/>
        <end position="123"/>
    </location>
</feature>